<organism evidence="1 2">
    <name type="scientific">Daphnia pulex</name>
    <name type="common">Water flea</name>
    <dbReference type="NCBI Taxonomy" id="6669"/>
    <lineage>
        <taxon>Eukaryota</taxon>
        <taxon>Metazoa</taxon>
        <taxon>Ecdysozoa</taxon>
        <taxon>Arthropoda</taxon>
        <taxon>Crustacea</taxon>
        <taxon>Branchiopoda</taxon>
        <taxon>Diplostraca</taxon>
        <taxon>Cladocera</taxon>
        <taxon>Anomopoda</taxon>
        <taxon>Daphniidae</taxon>
        <taxon>Daphnia</taxon>
    </lineage>
</organism>
<gene>
    <name evidence="1" type="ORF">DAPPUDRAFT_118505</name>
</gene>
<dbReference type="EMBL" id="GL732872">
    <property type="protein sequence ID" value="EFX64138.1"/>
    <property type="molecule type" value="Genomic_DNA"/>
</dbReference>
<keyword evidence="2" id="KW-1185">Reference proteome</keyword>
<dbReference type="InParanoid" id="E9HVT6"/>
<dbReference type="AlphaFoldDB" id="E9HVT6"/>
<evidence type="ECO:0000313" key="1">
    <source>
        <dbReference type="EMBL" id="EFX64138.1"/>
    </source>
</evidence>
<sequence>MAFGEIVTPSDQQEQRNVSRILVNLHAAQTVEGAGRLRFVYERSVKFEPTATVVETQAGTDDRDVHCNGCTRWVFKEERSCANVVEDLTEKGNEFQIAGPANEKKVEPYFFVLILGTTSSGREDKRRRELGGS</sequence>
<reference evidence="1 2" key="1">
    <citation type="journal article" date="2011" name="Science">
        <title>The ecoresponsive genome of Daphnia pulex.</title>
        <authorList>
            <person name="Colbourne J.K."/>
            <person name="Pfrender M.E."/>
            <person name="Gilbert D."/>
            <person name="Thomas W.K."/>
            <person name="Tucker A."/>
            <person name="Oakley T.H."/>
            <person name="Tokishita S."/>
            <person name="Aerts A."/>
            <person name="Arnold G.J."/>
            <person name="Basu M.K."/>
            <person name="Bauer D.J."/>
            <person name="Caceres C.E."/>
            <person name="Carmel L."/>
            <person name="Casola C."/>
            <person name="Choi J.H."/>
            <person name="Detter J.C."/>
            <person name="Dong Q."/>
            <person name="Dusheyko S."/>
            <person name="Eads B.D."/>
            <person name="Frohlich T."/>
            <person name="Geiler-Samerotte K.A."/>
            <person name="Gerlach D."/>
            <person name="Hatcher P."/>
            <person name="Jogdeo S."/>
            <person name="Krijgsveld J."/>
            <person name="Kriventseva E.V."/>
            <person name="Kultz D."/>
            <person name="Laforsch C."/>
            <person name="Lindquist E."/>
            <person name="Lopez J."/>
            <person name="Manak J.R."/>
            <person name="Muller J."/>
            <person name="Pangilinan J."/>
            <person name="Patwardhan R.P."/>
            <person name="Pitluck S."/>
            <person name="Pritham E.J."/>
            <person name="Rechtsteiner A."/>
            <person name="Rho M."/>
            <person name="Rogozin I.B."/>
            <person name="Sakarya O."/>
            <person name="Salamov A."/>
            <person name="Schaack S."/>
            <person name="Shapiro H."/>
            <person name="Shiga Y."/>
            <person name="Skalitzky C."/>
            <person name="Smith Z."/>
            <person name="Souvorov A."/>
            <person name="Sung W."/>
            <person name="Tang Z."/>
            <person name="Tsuchiya D."/>
            <person name="Tu H."/>
            <person name="Vos H."/>
            <person name="Wang M."/>
            <person name="Wolf Y.I."/>
            <person name="Yamagata H."/>
            <person name="Yamada T."/>
            <person name="Ye Y."/>
            <person name="Shaw J.R."/>
            <person name="Andrews J."/>
            <person name="Crease T.J."/>
            <person name="Tang H."/>
            <person name="Lucas S.M."/>
            <person name="Robertson H.M."/>
            <person name="Bork P."/>
            <person name="Koonin E.V."/>
            <person name="Zdobnov E.M."/>
            <person name="Grigoriev I.V."/>
            <person name="Lynch M."/>
            <person name="Boore J.L."/>
        </authorList>
    </citation>
    <scope>NUCLEOTIDE SEQUENCE [LARGE SCALE GENOMIC DNA]</scope>
</reference>
<dbReference type="HOGENOM" id="CLU_1908796_0_0_1"/>
<protein>
    <submittedName>
        <fullName evidence="1">Uncharacterized protein</fullName>
    </submittedName>
</protein>
<accession>E9HVT6</accession>
<dbReference type="Proteomes" id="UP000000305">
    <property type="component" value="Unassembled WGS sequence"/>
</dbReference>
<evidence type="ECO:0000313" key="2">
    <source>
        <dbReference type="Proteomes" id="UP000000305"/>
    </source>
</evidence>
<proteinExistence type="predicted"/>
<name>E9HVT6_DAPPU</name>
<dbReference type="KEGG" id="dpx:DAPPUDRAFT_118505"/>